<dbReference type="KEGG" id="nss:113431933"/>
<dbReference type="GO" id="GO:0006508">
    <property type="term" value="P:proteolysis"/>
    <property type="evidence" value="ECO:0007669"/>
    <property type="project" value="TreeGrafter"/>
</dbReference>
<feature type="compositionally biased region" description="Polar residues" evidence="3">
    <location>
        <begin position="455"/>
        <end position="473"/>
    </location>
</feature>
<feature type="compositionally biased region" description="Basic and acidic residues" evidence="3">
    <location>
        <begin position="485"/>
        <end position="496"/>
    </location>
</feature>
<dbReference type="PANTHER" id="PTHR13723:SF305">
    <property type="entry name" value="PROTEIN MADD-4"/>
    <property type="match status" value="1"/>
</dbReference>
<keyword evidence="4" id="KW-1185">Reference proteome</keyword>
<feature type="compositionally biased region" description="Polar residues" evidence="3">
    <location>
        <begin position="245"/>
        <end position="255"/>
    </location>
</feature>
<sequence>CSVTCGKGTQRRPIFCPTDPRAKCDPAERPASEVDCWASPCWNRMENSVPDWSGSGSSIHFNEIDFIPNYHVPKFGPSAPKSENVITEEVLPPNNHKKGNVFVDDFYYDYNFINFHEDLAYELVEEKDSKREDLEPNFGVKISHKMEADPQETLPGLPPTTDLKVKLADQGSTSPTVGQEYEKEHDNVQDSSTTGTLQDSFVTRVVTSSSASVQPSLSEDHTSTSTVKPPPSGSNHHVFGGATQEPPSTNTSLEASTSRPDSSISSPYLDVLAPTMSSAEDGDRRNEFGTPSNTETPGGRMQDPKIPELSDSGDHDLWEMVEETSRKQSNGDRATVKGEGNMDAAYTAKENLVNTFARTTARTTGTPYRLAHHLSASAEASWAASVPDADTSSISGRGRLKEAPWLTVELSSGASPSTSAYQLPGSSRKTQRLHHPVTLTPQIPTESNSLDRRIPTSSPSALLPSHQEQSNTIEADLETEPLPSPEDREFSRDRSESPPPRVPTARSKGGAGPEVQFQEPEEKMAAPSVAPPAAVIAALNASWEAGNWSECSTTCGLGAVWRVVHCSTGSENDCDLTRKPAPARRCYLRPCSKWHVGKWSKVDRPHPNDRDGCGDRPLMNCACEGVSFFPVDFSFCPRV</sequence>
<dbReference type="SUPFAM" id="SSF82895">
    <property type="entry name" value="TSP-1 type 1 repeat"/>
    <property type="match status" value="1"/>
</dbReference>
<gene>
    <name evidence="5" type="primary">LOC113431933</name>
</gene>
<feature type="compositionally biased region" description="Low complexity" evidence="3">
    <location>
        <begin position="256"/>
        <end position="266"/>
    </location>
</feature>
<dbReference type="Gene3D" id="2.20.100.10">
    <property type="entry name" value="Thrombospondin type-1 (TSP1) repeat"/>
    <property type="match status" value="1"/>
</dbReference>
<feature type="region of interest" description="Disordered" evidence="3">
    <location>
        <begin position="147"/>
        <end position="196"/>
    </location>
</feature>
<dbReference type="InterPro" id="IPR050439">
    <property type="entry name" value="ADAMTS_ADAMTS-like"/>
</dbReference>
<feature type="compositionally biased region" description="Polar residues" evidence="3">
    <location>
        <begin position="411"/>
        <end position="428"/>
    </location>
</feature>
<dbReference type="GO" id="GO:0005576">
    <property type="term" value="C:extracellular region"/>
    <property type="evidence" value="ECO:0007669"/>
    <property type="project" value="UniProtKB-SubCell"/>
</dbReference>
<dbReference type="PANTHER" id="PTHR13723">
    <property type="entry name" value="ADAMTS A DISINTEGRIN AND METALLOPROTEASE WITH THROMBOSPONDIN MOTIFS PROTEASE"/>
    <property type="match status" value="1"/>
</dbReference>
<protein>
    <submittedName>
        <fullName evidence="5">A disintegrin and metalloproteinase with thrombospondin motifs 7-like</fullName>
    </submittedName>
</protein>
<evidence type="ECO:0000256" key="3">
    <source>
        <dbReference type="SAM" id="MobiDB-lite"/>
    </source>
</evidence>
<dbReference type="GO" id="GO:0004222">
    <property type="term" value="F:metalloendopeptidase activity"/>
    <property type="evidence" value="ECO:0007669"/>
    <property type="project" value="TreeGrafter"/>
</dbReference>
<dbReference type="Pfam" id="PF00090">
    <property type="entry name" value="TSP_1"/>
    <property type="match status" value="1"/>
</dbReference>
<evidence type="ECO:0000256" key="1">
    <source>
        <dbReference type="ARBA" id="ARBA00004613"/>
    </source>
</evidence>
<dbReference type="RefSeq" id="XP_026549970.1">
    <property type="nucleotide sequence ID" value="XM_026694185.1"/>
</dbReference>
<proteinExistence type="predicted"/>
<feature type="region of interest" description="Disordered" evidence="3">
    <location>
        <begin position="411"/>
        <end position="522"/>
    </location>
</feature>
<evidence type="ECO:0000256" key="2">
    <source>
        <dbReference type="ARBA" id="ARBA00022525"/>
    </source>
</evidence>
<dbReference type="GO" id="GO:0030198">
    <property type="term" value="P:extracellular matrix organization"/>
    <property type="evidence" value="ECO:0007669"/>
    <property type="project" value="TreeGrafter"/>
</dbReference>
<dbReference type="InterPro" id="IPR000884">
    <property type="entry name" value="TSP1_rpt"/>
</dbReference>
<name>A0A6J1W497_9SAUR</name>
<feature type="region of interest" description="Disordered" evidence="3">
    <location>
        <begin position="210"/>
        <end position="313"/>
    </location>
</feature>
<dbReference type="GeneID" id="113431933"/>
<reference evidence="5" key="1">
    <citation type="submission" date="2025-08" db="UniProtKB">
        <authorList>
            <consortium name="RefSeq"/>
        </authorList>
    </citation>
    <scope>IDENTIFICATION</scope>
</reference>
<keyword evidence="2" id="KW-0964">Secreted</keyword>
<organism evidence="4 5">
    <name type="scientific">Notechis scutatus</name>
    <name type="common">mainland tiger snake</name>
    <dbReference type="NCBI Taxonomy" id="8663"/>
    <lineage>
        <taxon>Eukaryota</taxon>
        <taxon>Metazoa</taxon>
        <taxon>Chordata</taxon>
        <taxon>Craniata</taxon>
        <taxon>Vertebrata</taxon>
        <taxon>Euteleostomi</taxon>
        <taxon>Lepidosauria</taxon>
        <taxon>Squamata</taxon>
        <taxon>Bifurcata</taxon>
        <taxon>Unidentata</taxon>
        <taxon>Episquamata</taxon>
        <taxon>Toxicofera</taxon>
        <taxon>Serpentes</taxon>
        <taxon>Colubroidea</taxon>
        <taxon>Elapidae</taxon>
        <taxon>Hydrophiinae</taxon>
        <taxon>Notechis</taxon>
    </lineage>
</organism>
<evidence type="ECO:0000313" key="4">
    <source>
        <dbReference type="Proteomes" id="UP000504612"/>
    </source>
</evidence>
<dbReference type="InterPro" id="IPR036383">
    <property type="entry name" value="TSP1_rpt_sf"/>
</dbReference>
<feature type="compositionally biased region" description="Polar residues" evidence="3">
    <location>
        <begin position="439"/>
        <end position="448"/>
    </location>
</feature>
<comment type="subcellular location">
    <subcellularLocation>
        <location evidence="1">Secreted</location>
    </subcellularLocation>
</comment>
<feature type="non-terminal residue" evidence="5">
    <location>
        <position position="1"/>
    </location>
</feature>
<dbReference type="Proteomes" id="UP000504612">
    <property type="component" value="Unplaced"/>
</dbReference>
<dbReference type="Pfam" id="PF19030">
    <property type="entry name" value="TSP1_ADAMTS"/>
    <property type="match status" value="1"/>
</dbReference>
<dbReference type="AlphaFoldDB" id="A0A6J1W497"/>
<accession>A0A6J1W497</accession>
<dbReference type="PROSITE" id="PS50092">
    <property type="entry name" value="TSP1"/>
    <property type="match status" value="2"/>
</dbReference>
<feature type="compositionally biased region" description="Basic and acidic residues" evidence="3">
    <location>
        <begin position="302"/>
        <end position="313"/>
    </location>
</feature>
<dbReference type="GO" id="GO:0031012">
    <property type="term" value="C:extracellular matrix"/>
    <property type="evidence" value="ECO:0007669"/>
    <property type="project" value="TreeGrafter"/>
</dbReference>
<evidence type="ECO:0000313" key="5">
    <source>
        <dbReference type="RefSeq" id="XP_026549970.1"/>
    </source>
</evidence>